<name>A0AA36LQV4_YERMO</name>
<dbReference type="Proteomes" id="UP000040841">
    <property type="component" value="Unassembled WGS sequence"/>
</dbReference>
<dbReference type="AlphaFoldDB" id="A0AA36LQV4"/>
<sequence length="79" mass="9324">MPHLVMEEYLFDVDGLEDRVKGRILKSVGLNEEFWAWETSHTDSRHVLRHCNSQETAREQLFGYMDGFKPASAKKDNYY</sequence>
<gene>
    <name evidence="1" type="ORF">ERS008502_02941</name>
</gene>
<evidence type="ECO:0000313" key="1">
    <source>
        <dbReference type="EMBL" id="CNI33130.1"/>
    </source>
</evidence>
<comment type="caution">
    <text evidence="1">The sequence shown here is derived from an EMBL/GenBank/DDBJ whole genome shotgun (WGS) entry which is preliminary data.</text>
</comment>
<protein>
    <submittedName>
        <fullName evidence="1">Uncharacterized protein</fullName>
    </submittedName>
</protein>
<dbReference type="EMBL" id="CQBM01000007">
    <property type="protein sequence ID" value="CNI33130.1"/>
    <property type="molecule type" value="Genomic_DNA"/>
</dbReference>
<proteinExistence type="predicted"/>
<organism evidence="1 2">
    <name type="scientific">Yersinia mollaretii</name>
    <dbReference type="NCBI Taxonomy" id="33060"/>
    <lineage>
        <taxon>Bacteria</taxon>
        <taxon>Pseudomonadati</taxon>
        <taxon>Pseudomonadota</taxon>
        <taxon>Gammaproteobacteria</taxon>
        <taxon>Enterobacterales</taxon>
        <taxon>Yersiniaceae</taxon>
        <taxon>Yersinia</taxon>
    </lineage>
</organism>
<reference evidence="1 2" key="1">
    <citation type="submission" date="2015-03" db="EMBL/GenBank/DDBJ databases">
        <authorList>
            <consortium name="Pathogen Informatics"/>
            <person name="Murphy D."/>
        </authorList>
    </citation>
    <scope>NUCLEOTIDE SEQUENCE [LARGE SCALE GENOMIC DNA]</scope>
    <source>
        <strain evidence="1 2">FE82747</strain>
    </source>
</reference>
<evidence type="ECO:0000313" key="2">
    <source>
        <dbReference type="Proteomes" id="UP000040841"/>
    </source>
</evidence>
<accession>A0AA36LQV4</accession>
<dbReference type="RefSeq" id="WP_049678904.1">
    <property type="nucleotide sequence ID" value="NZ_CABMMJ010000007.1"/>
</dbReference>